<dbReference type="GO" id="GO:0043024">
    <property type="term" value="F:ribosomal small subunit binding"/>
    <property type="evidence" value="ECO:0007669"/>
    <property type="project" value="TreeGrafter"/>
</dbReference>
<dbReference type="NCBIfam" id="TIGR00741">
    <property type="entry name" value="yfiA"/>
    <property type="match status" value="1"/>
</dbReference>
<comment type="subunit">
    <text evidence="3">Associates exclusively with 100S ribosomes, which are dimers of 70S ribosomes.</text>
</comment>
<dbReference type="InterPro" id="IPR003489">
    <property type="entry name" value="RHF/RaiA"/>
</dbReference>
<dbReference type="SUPFAM" id="SSF69754">
    <property type="entry name" value="Ribosome binding protein Y (YfiA homologue)"/>
    <property type="match status" value="1"/>
</dbReference>
<dbReference type="EMBL" id="MUIE01000127">
    <property type="protein sequence ID" value="OQX36254.1"/>
    <property type="molecule type" value="Genomic_DNA"/>
</dbReference>
<dbReference type="CDD" id="cd00552">
    <property type="entry name" value="RaiA"/>
    <property type="match status" value="1"/>
</dbReference>
<evidence type="ECO:0000256" key="6">
    <source>
        <dbReference type="SAM" id="MobiDB-lite"/>
    </source>
</evidence>
<reference evidence="8 10" key="2">
    <citation type="submission" date="2018-01" db="EMBL/GenBank/DDBJ databases">
        <title>Novel co-symbiosis in the lucinid bivalve Phacoides pectinatus.</title>
        <authorList>
            <person name="Lim S.J."/>
            <person name="Davis B.G."/>
            <person name="Gill D.E."/>
            <person name="Engel A.S."/>
            <person name="Anderson L.C."/>
            <person name="Campbell B.J."/>
        </authorList>
    </citation>
    <scope>NUCLEOTIDE SEQUENCE [LARGE SCALE GENOMIC DNA]</scope>
    <source>
        <strain evidence="8">N3_P5</strain>
    </source>
</reference>
<accession>A0A657Q3B9</accession>
<keyword evidence="1" id="KW-0810">Translation regulation</keyword>
<comment type="similarity">
    <text evidence="2">Belongs to the HPF/YfiA ribosome-associated protein family. Short HPF subfamily.</text>
</comment>
<evidence type="ECO:0000313" key="8">
    <source>
        <dbReference type="EMBL" id="PUE02555.1"/>
    </source>
</evidence>
<dbReference type="GO" id="GO:0045900">
    <property type="term" value="P:negative regulation of translational elongation"/>
    <property type="evidence" value="ECO:0007669"/>
    <property type="project" value="TreeGrafter"/>
</dbReference>
<dbReference type="InterPro" id="IPR050574">
    <property type="entry name" value="HPF/YfiA_ribosome-assoc"/>
</dbReference>
<evidence type="ECO:0000313" key="7">
    <source>
        <dbReference type="EMBL" id="OQX36254.1"/>
    </source>
</evidence>
<dbReference type="Proteomes" id="UP000250928">
    <property type="component" value="Unassembled WGS sequence"/>
</dbReference>
<name>A0A657Q3B9_9GAMM</name>
<evidence type="ECO:0000313" key="9">
    <source>
        <dbReference type="Proteomes" id="UP000243361"/>
    </source>
</evidence>
<feature type="region of interest" description="Disordered" evidence="6">
    <location>
        <begin position="89"/>
        <end position="108"/>
    </location>
</feature>
<organism evidence="7 9">
    <name type="scientific">Candidatus Sedimenticola endophacoides</name>
    <dbReference type="NCBI Taxonomy" id="2548426"/>
    <lineage>
        <taxon>Bacteria</taxon>
        <taxon>Pseudomonadati</taxon>
        <taxon>Pseudomonadota</taxon>
        <taxon>Gammaproteobacteria</taxon>
        <taxon>Chromatiales</taxon>
        <taxon>Sedimenticolaceae</taxon>
        <taxon>Sedimenticola</taxon>
    </lineage>
</organism>
<dbReference type="InterPro" id="IPR036567">
    <property type="entry name" value="RHF-like"/>
</dbReference>
<evidence type="ECO:0000313" key="10">
    <source>
        <dbReference type="Proteomes" id="UP000250928"/>
    </source>
</evidence>
<dbReference type="PANTHER" id="PTHR33231">
    <property type="entry name" value="30S RIBOSOMAL PROTEIN"/>
    <property type="match status" value="1"/>
</dbReference>
<evidence type="ECO:0000256" key="2">
    <source>
        <dbReference type="ARBA" id="ARBA00038434"/>
    </source>
</evidence>
<dbReference type="PANTHER" id="PTHR33231:SF1">
    <property type="entry name" value="30S RIBOSOMAL PROTEIN"/>
    <property type="match status" value="1"/>
</dbReference>
<dbReference type="Gene3D" id="3.30.160.100">
    <property type="entry name" value="Ribosome hibernation promotion factor-like"/>
    <property type="match status" value="1"/>
</dbReference>
<proteinExistence type="inferred from homology"/>
<dbReference type="FunFam" id="3.30.160.100:FF:000001">
    <property type="entry name" value="Ribosome hibernation promoting factor"/>
    <property type="match status" value="1"/>
</dbReference>
<protein>
    <recommendedName>
        <fullName evidence="4">Ribosome hibernation promoting factor</fullName>
    </recommendedName>
    <alternativeName>
        <fullName evidence="5">Hibernation factor HPF</fullName>
    </alternativeName>
</protein>
<dbReference type="Proteomes" id="UP000243361">
    <property type="component" value="Unassembled WGS sequence"/>
</dbReference>
<keyword evidence="9" id="KW-1185">Reference proteome</keyword>
<dbReference type="GO" id="GO:0022627">
    <property type="term" value="C:cytosolic small ribosomal subunit"/>
    <property type="evidence" value="ECO:0007669"/>
    <property type="project" value="TreeGrafter"/>
</dbReference>
<gene>
    <name evidence="8" type="primary">raiA</name>
    <name evidence="7" type="ORF">B0D84_01650</name>
    <name evidence="8" type="ORF">C3L24_05990</name>
</gene>
<dbReference type="Pfam" id="PF02482">
    <property type="entry name" value="Ribosomal_S30AE"/>
    <property type="match status" value="1"/>
</dbReference>
<dbReference type="AlphaFoldDB" id="A0A657Q3B9"/>
<evidence type="ECO:0000256" key="3">
    <source>
        <dbReference type="ARBA" id="ARBA00038695"/>
    </source>
</evidence>
<evidence type="ECO:0000256" key="4">
    <source>
        <dbReference type="ARBA" id="ARBA00041148"/>
    </source>
</evidence>
<comment type="caution">
    <text evidence="7">The sequence shown here is derived from an EMBL/GenBank/DDBJ whole genome shotgun (WGS) entry which is preliminary data.</text>
</comment>
<dbReference type="EMBL" id="PQCO01000178">
    <property type="protein sequence ID" value="PUE02555.1"/>
    <property type="molecule type" value="Genomic_DNA"/>
</dbReference>
<evidence type="ECO:0000256" key="5">
    <source>
        <dbReference type="ARBA" id="ARBA00041319"/>
    </source>
</evidence>
<evidence type="ECO:0000256" key="1">
    <source>
        <dbReference type="ARBA" id="ARBA00022845"/>
    </source>
</evidence>
<sequence>MQISLTGHHIDITDSMRAYVDTKFERLERHFDHVTNIHVILTVEKLRQKAEATLHVNGADVFADCEEEDMYAAIDGLVDKIDRQVKKYKEKSTNHRTGAGIKGMEPTI</sequence>
<reference evidence="7 9" key="1">
    <citation type="submission" date="2017-02" db="EMBL/GenBank/DDBJ databases">
        <title>Novel co-symbiosis in the unique lucinid bivalve Phacoides pectinatus.</title>
        <authorList>
            <person name="Lim S.J."/>
            <person name="Davis B.G."/>
            <person name="Gill D.E."/>
            <person name="Engel A.S."/>
            <person name="Anderson L.C."/>
            <person name="Campbell B.J."/>
        </authorList>
    </citation>
    <scope>NUCLEOTIDE SEQUENCE [LARGE SCALE GENOMIC DNA]</scope>
    <source>
        <strain evidence="7">LUC13016_P6</strain>
    </source>
</reference>